<name>A0A1B7NUR6_9EURO</name>
<feature type="region of interest" description="Disordered" evidence="1">
    <location>
        <begin position="255"/>
        <end position="274"/>
    </location>
</feature>
<proteinExistence type="predicted"/>
<sequence length="274" mass="31236">MPDAEIFHFIEKSGAVRPSEILEAAGVRWCFVGDLVVARYYPLMPSDYHVAIADEQLETARAALASHGFQELPQTHLRFSDRRATKESKTGWPGFRFLPNGADEWGTCSIIIMPATFWHLDLSPNSWETNTYFVTNTPCRFPQKLLYFRLIIDIVADRYVDGQLNDAITGYFLIQYSYLLVFARDVISSLSSEDQFFVELFDKVILRSAKEKVCFQRQRIRAGSITPEAAKALIPRKDLEVAAIKRKYQALAANSQSNNDNVENRELNTQSHNS</sequence>
<keyword evidence="3" id="KW-1185">Reference proteome</keyword>
<gene>
    <name evidence="2" type="ORF">ACJ72_05152</name>
</gene>
<dbReference type="OrthoDB" id="4175694at2759"/>
<evidence type="ECO:0000313" key="2">
    <source>
        <dbReference type="EMBL" id="OAX80513.1"/>
    </source>
</evidence>
<accession>A0A1B7NUR6</accession>
<comment type="caution">
    <text evidence="2">The sequence shown here is derived from an EMBL/GenBank/DDBJ whole genome shotgun (WGS) entry which is preliminary data.</text>
</comment>
<reference evidence="2 3" key="1">
    <citation type="submission" date="2015-07" db="EMBL/GenBank/DDBJ databases">
        <title>Emmonsia species relationships and genome sequence.</title>
        <authorList>
            <person name="Cuomo C.A."/>
            <person name="Schwartz I.S."/>
            <person name="Kenyon C."/>
            <person name="de Hoog G.S."/>
            <person name="Govender N.P."/>
            <person name="Botha A."/>
            <person name="Moreno L."/>
            <person name="de Vries M."/>
            <person name="Munoz J.F."/>
            <person name="Stielow J.B."/>
        </authorList>
    </citation>
    <scope>NUCLEOTIDE SEQUENCE [LARGE SCALE GENOMIC DNA]</scope>
    <source>
        <strain evidence="2 3">CBS 136260</strain>
    </source>
</reference>
<protein>
    <submittedName>
        <fullName evidence="2">Uncharacterized protein</fullName>
    </submittedName>
</protein>
<dbReference type="Proteomes" id="UP000091918">
    <property type="component" value="Unassembled WGS sequence"/>
</dbReference>
<dbReference type="EMBL" id="LGUA01000684">
    <property type="protein sequence ID" value="OAX80513.1"/>
    <property type="molecule type" value="Genomic_DNA"/>
</dbReference>
<organism evidence="2 3">
    <name type="scientific">Emergomyces africanus</name>
    <dbReference type="NCBI Taxonomy" id="1955775"/>
    <lineage>
        <taxon>Eukaryota</taxon>
        <taxon>Fungi</taxon>
        <taxon>Dikarya</taxon>
        <taxon>Ascomycota</taxon>
        <taxon>Pezizomycotina</taxon>
        <taxon>Eurotiomycetes</taxon>
        <taxon>Eurotiomycetidae</taxon>
        <taxon>Onygenales</taxon>
        <taxon>Ajellomycetaceae</taxon>
        <taxon>Emergomyces</taxon>
    </lineage>
</organism>
<evidence type="ECO:0000313" key="3">
    <source>
        <dbReference type="Proteomes" id="UP000091918"/>
    </source>
</evidence>
<evidence type="ECO:0000256" key="1">
    <source>
        <dbReference type="SAM" id="MobiDB-lite"/>
    </source>
</evidence>
<dbReference type="AlphaFoldDB" id="A0A1B7NUR6"/>